<sequence>MRIALDVDENGPHTLDMTHMYDMMSVSGTGGKDMKSNWRKAGGDWIHSSGLYEIHRCEREETDDHGPGGEVYWVSIETADPRYGYSDPYSQLWACKEDVEKAVTATTK</sequence>
<name>A0A0F9J6P2_9ZZZZ</name>
<dbReference type="AlphaFoldDB" id="A0A0F9J6P2"/>
<evidence type="ECO:0000313" key="1">
    <source>
        <dbReference type="EMBL" id="KKM65444.1"/>
    </source>
</evidence>
<gene>
    <name evidence="1" type="ORF">LCGC14_1491160</name>
</gene>
<proteinExistence type="predicted"/>
<protein>
    <submittedName>
        <fullName evidence="1">Uncharacterized protein</fullName>
    </submittedName>
</protein>
<reference evidence="1" key="1">
    <citation type="journal article" date="2015" name="Nature">
        <title>Complex archaea that bridge the gap between prokaryotes and eukaryotes.</title>
        <authorList>
            <person name="Spang A."/>
            <person name="Saw J.H."/>
            <person name="Jorgensen S.L."/>
            <person name="Zaremba-Niedzwiedzka K."/>
            <person name="Martijn J."/>
            <person name="Lind A.E."/>
            <person name="van Eijk R."/>
            <person name="Schleper C."/>
            <person name="Guy L."/>
            <person name="Ettema T.J."/>
        </authorList>
    </citation>
    <scope>NUCLEOTIDE SEQUENCE</scope>
</reference>
<comment type="caution">
    <text evidence="1">The sequence shown here is derived from an EMBL/GenBank/DDBJ whole genome shotgun (WGS) entry which is preliminary data.</text>
</comment>
<dbReference type="EMBL" id="LAZR01010723">
    <property type="protein sequence ID" value="KKM65444.1"/>
    <property type="molecule type" value="Genomic_DNA"/>
</dbReference>
<organism evidence="1">
    <name type="scientific">marine sediment metagenome</name>
    <dbReference type="NCBI Taxonomy" id="412755"/>
    <lineage>
        <taxon>unclassified sequences</taxon>
        <taxon>metagenomes</taxon>
        <taxon>ecological metagenomes</taxon>
    </lineage>
</organism>
<accession>A0A0F9J6P2</accession>